<comment type="subcellular location">
    <subcellularLocation>
        <location evidence="1">Membrane</location>
        <topology evidence="1">Multi-pass membrane protein</topology>
    </subcellularLocation>
</comment>
<sequence>MILNEGEVMYHGSCSLVQQYFEELGFSCPPDRDVADFLLDLGTSQQYRYETNAYQRDHPRLASEFAEHFRQSRIYQEMTDQMVAPVDPNFLINAEGRLGKVPVFQQSFMDSIQTVFRRQVMVLYRNRPFIIGRVVMILIMGLLYSTVFYDFKPTEVSVVMGVLFASLLFLSMGQSSQVPTYIAERDIFYKQRSANFFSTKVYVLATSASQIPLILAESIIFGAMVYWICGFEADATRFIIFEIILVLTNLAMGMWVSFLAAISPDANTAAPLGIVSLLVFIIFAGFIVTKDNIPDFLIWEHWISPLSWSLRALAINQYRSSTFDVCVYEGVDYCTTNGVTMGEYNLKLFAMETDKVWILISATKPENVDVSQNTEQNDSYALVKTPKNDHSEDGCAVGIDCREVHVVEPVTVAFQDLWYSVADPHNPNNSLDLLKDISGFALPGSITALMGSSGAGKTTLMDVIAGRKTGGKIRGKILLNGYEANDLAIRRSTGYCEQMDVHAEASTFREALTFSAFLRLDSSVSDAKKYDSVSECIELLGLKDIADRIIRGSSMEQMKRLTIGVELAAQPSVIFLDEPTSGLDARSAKLIMAGVRKVADSGRTIVCTIHQPSSDVFAFFDSLLLLKRGGETVFFGDLGEIAAT</sequence>
<evidence type="ECO:0000256" key="3">
    <source>
        <dbReference type="ARBA" id="ARBA00022692"/>
    </source>
</evidence>
<evidence type="ECO:0000256" key="5">
    <source>
        <dbReference type="ARBA" id="ARBA00022840"/>
    </source>
</evidence>
<dbReference type="GO" id="GO:0005524">
    <property type="term" value="F:ATP binding"/>
    <property type="evidence" value="ECO:0007669"/>
    <property type="project" value="UniProtKB-KW"/>
</dbReference>
<dbReference type="SMART" id="SM00382">
    <property type="entry name" value="AAA"/>
    <property type="match status" value="1"/>
</dbReference>
<comment type="caution">
    <text evidence="10">The sequence shown here is derived from an EMBL/GenBank/DDBJ whole genome shotgun (WGS) entry which is preliminary data.</text>
</comment>
<dbReference type="GO" id="GO:0016020">
    <property type="term" value="C:membrane"/>
    <property type="evidence" value="ECO:0007669"/>
    <property type="project" value="UniProtKB-SubCell"/>
</dbReference>
<reference evidence="10" key="1">
    <citation type="submission" date="2023-04" db="EMBL/GenBank/DDBJ databases">
        <title>Phytophthora fragariaefolia NBRC 109709.</title>
        <authorList>
            <person name="Ichikawa N."/>
            <person name="Sato H."/>
            <person name="Tonouchi N."/>
        </authorList>
    </citation>
    <scope>NUCLEOTIDE SEQUENCE</scope>
    <source>
        <strain evidence="10">NBRC 109709</strain>
    </source>
</reference>
<keyword evidence="2" id="KW-0813">Transport</keyword>
<evidence type="ECO:0000256" key="4">
    <source>
        <dbReference type="ARBA" id="ARBA00022741"/>
    </source>
</evidence>
<dbReference type="AlphaFoldDB" id="A0A9W6YBP2"/>
<keyword evidence="11" id="KW-1185">Reference proteome</keyword>
<dbReference type="FunFam" id="3.40.50.300:FF:000289">
    <property type="entry name" value="ABC transporter G family member 31"/>
    <property type="match status" value="1"/>
</dbReference>
<keyword evidence="7 8" id="KW-0472">Membrane</keyword>
<name>A0A9W6YBP2_9STRA</name>
<dbReference type="GO" id="GO:0140359">
    <property type="term" value="F:ABC-type transporter activity"/>
    <property type="evidence" value="ECO:0007669"/>
    <property type="project" value="InterPro"/>
</dbReference>
<feature type="transmembrane region" description="Helical" evidence="8">
    <location>
        <begin position="130"/>
        <end position="149"/>
    </location>
</feature>
<dbReference type="InterPro" id="IPR027417">
    <property type="entry name" value="P-loop_NTPase"/>
</dbReference>
<dbReference type="InterPro" id="IPR013525">
    <property type="entry name" value="ABC2_TM"/>
</dbReference>
<feature type="transmembrane region" description="Helical" evidence="8">
    <location>
        <begin position="161"/>
        <end position="182"/>
    </location>
</feature>
<organism evidence="10 11">
    <name type="scientific">Phytophthora fragariaefolia</name>
    <dbReference type="NCBI Taxonomy" id="1490495"/>
    <lineage>
        <taxon>Eukaryota</taxon>
        <taxon>Sar</taxon>
        <taxon>Stramenopiles</taxon>
        <taxon>Oomycota</taxon>
        <taxon>Peronosporomycetes</taxon>
        <taxon>Peronosporales</taxon>
        <taxon>Peronosporaceae</taxon>
        <taxon>Phytophthora</taxon>
    </lineage>
</organism>
<dbReference type="OrthoDB" id="66620at2759"/>
<evidence type="ECO:0000259" key="9">
    <source>
        <dbReference type="PROSITE" id="PS50893"/>
    </source>
</evidence>
<gene>
    <name evidence="10" type="ORF">Pfra01_002463300</name>
</gene>
<proteinExistence type="predicted"/>
<evidence type="ECO:0000313" key="11">
    <source>
        <dbReference type="Proteomes" id="UP001165121"/>
    </source>
</evidence>
<dbReference type="PANTHER" id="PTHR19241">
    <property type="entry name" value="ATP-BINDING CASSETTE TRANSPORTER"/>
    <property type="match status" value="1"/>
</dbReference>
<dbReference type="Proteomes" id="UP001165121">
    <property type="component" value="Unassembled WGS sequence"/>
</dbReference>
<feature type="transmembrane region" description="Helical" evidence="8">
    <location>
        <begin position="269"/>
        <end position="288"/>
    </location>
</feature>
<keyword evidence="3 8" id="KW-0812">Transmembrane</keyword>
<keyword evidence="4" id="KW-0547">Nucleotide-binding</keyword>
<evidence type="ECO:0000256" key="1">
    <source>
        <dbReference type="ARBA" id="ARBA00004141"/>
    </source>
</evidence>
<dbReference type="InterPro" id="IPR034003">
    <property type="entry name" value="ABCG_PDR_2"/>
</dbReference>
<dbReference type="CDD" id="cd03232">
    <property type="entry name" value="ABCG_PDR_domain2"/>
    <property type="match status" value="1"/>
</dbReference>
<dbReference type="GO" id="GO:0016887">
    <property type="term" value="F:ATP hydrolysis activity"/>
    <property type="evidence" value="ECO:0007669"/>
    <property type="project" value="InterPro"/>
</dbReference>
<dbReference type="InterPro" id="IPR003593">
    <property type="entry name" value="AAA+_ATPase"/>
</dbReference>
<keyword evidence="5" id="KW-0067">ATP-binding</keyword>
<protein>
    <submittedName>
        <fullName evidence="10">Unnamed protein product</fullName>
    </submittedName>
</protein>
<dbReference type="Gene3D" id="3.40.50.300">
    <property type="entry name" value="P-loop containing nucleotide triphosphate hydrolases"/>
    <property type="match status" value="1"/>
</dbReference>
<evidence type="ECO:0000256" key="8">
    <source>
        <dbReference type="SAM" id="Phobius"/>
    </source>
</evidence>
<dbReference type="Pfam" id="PF01061">
    <property type="entry name" value="ABC2_membrane"/>
    <property type="match status" value="1"/>
</dbReference>
<accession>A0A9W6YBP2</accession>
<dbReference type="SUPFAM" id="SSF52540">
    <property type="entry name" value="P-loop containing nucleoside triphosphate hydrolases"/>
    <property type="match status" value="1"/>
</dbReference>
<feature type="domain" description="ABC transporter" evidence="9">
    <location>
        <begin position="412"/>
        <end position="641"/>
    </location>
</feature>
<evidence type="ECO:0000313" key="10">
    <source>
        <dbReference type="EMBL" id="GMF57635.1"/>
    </source>
</evidence>
<dbReference type="EMBL" id="BSXT01004379">
    <property type="protein sequence ID" value="GMF57635.1"/>
    <property type="molecule type" value="Genomic_DNA"/>
</dbReference>
<evidence type="ECO:0000256" key="2">
    <source>
        <dbReference type="ARBA" id="ARBA00022448"/>
    </source>
</evidence>
<feature type="transmembrane region" description="Helical" evidence="8">
    <location>
        <begin position="239"/>
        <end position="262"/>
    </location>
</feature>
<feature type="transmembrane region" description="Helical" evidence="8">
    <location>
        <begin position="202"/>
        <end position="227"/>
    </location>
</feature>
<dbReference type="InterPro" id="IPR003439">
    <property type="entry name" value="ABC_transporter-like_ATP-bd"/>
</dbReference>
<dbReference type="PROSITE" id="PS50893">
    <property type="entry name" value="ABC_TRANSPORTER_2"/>
    <property type="match status" value="1"/>
</dbReference>
<evidence type="ECO:0000256" key="7">
    <source>
        <dbReference type="ARBA" id="ARBA00023136"/>
    </source>
</evidence>
<keyword evidence="6 8" id="KW-1133">Transmembrane helix</keyword>
<dbReference type="Pfam" id="PF00005">
    <property type="entry name" value="ABC_tran"/>
    <property type="match status" value="1"/>
</dbReference>
<evidence type="ECO:0000256" key="6">
    <source>
        <dbReference type="ARBA" id="ARBA00022989"/>
    </source>
</evidence>